<accession>A0A4V3FG20</accession>
<dbReference type="InterPro" id="IPR008979">
    <property type="entry name" value="Galactose-bd-like_sf"/>
</dbReference>
<keyword evidence="1" id="KW-0808">Transferase</keyword>
<dbReference type="PROSITE" id="PS00108">
    <property type="entry name" value="PROTEIN_KINASE_ST"/>
    <property type="match status" value="1"/>
</dbReference>
<dbReference type="GO" id="GO:0005524">
    <property type="term" value="F:ATP binding"/>
    <property type="evidence" value="ECO:0007669"/>
    <property type="project" value="UniProtKB-KW"/>
</dbReference>
<dbReference type="Gene3D" id="1.25.10.10">
    <property type="entry name" value="Leucine-rich Repeat Variant"/>
    <property type="match status" value="2"/>
</dbReference>
<dbReference type="Pfam" id="PF13646">
    <property type="entry name" value="HEAT_2"/>
    <property type="match status" value="1"/>
</dbReference>
<organism evidence="9 10">
    <name type="scientific">Prosthecobacter fusiformis</name>
    <dbReference type="NCBI Taxonomy" id="48464"/>
    <lineage>
        <taxon>Bacteria</taxon>
        <taxon>Pseudomonadati</taxon>
        <taxon>Verrucomicrobiota</taxon>
        <taxon>Verrucomicrobiia</taxon>
        <taxon>Verrucomicrobiales</taxon>
        <taxon>Verrucomicrobiaceae</taxon>
        <taxon>Prosthecobacter</taxon>
    </lineage>
</organism>
<dbReference type="InterPro" id="IPR011009">
    <property type="entry name" value="Kinase-like_dom_sf"/>
</dbReference>
<dbReference type="InterPro" id="IPR000719">
    <property type="entry name" value="Prot_kinase_dom"/>
</dbReference>
<dbReference type="Proteomes" id="UP000295662">
    <property type="component" value="Unassembled WGS sequence"/>
</dbReference>
<dbReference type="SUPFAM" id="SSF48371">
    <property type="entry name" value="ARM repeat"/>
    <property type="match status" value="1"/>
</dbReference>
<dbReference type="OrthoDB" id="6111975at2"/>
<keyword evidence="7" id="KW-1133">Transmembrane helix</keyword>
<keyword evidence="3 9" id="KW-0418">Kinase</keyword>
<keyword evidence="2" id="KW-0547">Nucleotide-binding</keyword>
<dbReference type="CDD" id="cd14014">
    <property type="entry name" value="STKc_PknB_like"/>
    <property type="match status" value="1"/>
</dbReference>
<evidence type="ECO:0000256" key="1">
    <source>
        <dbReference type="ARBA" id="ARBA00022679"/>
    </source>
</evidence>
<dbReference type="AlphaFoldDB" id="A0A4V3FG20"/>
<evidence type="ECO:0000256" key="7">
    <source>
        <dbReference type="SAM" id="Phobius"/>
    </source>
</evidence>
<evidence type="ECO:0000313" key="9">
    <source>
        <dbReference type="EMBL" id="TDU72873.1"/>
    </source>
</evidence>
<keyword evidence="4" id="KW-0067">ATP-binding</keyword>
<comment type="caution">
    <text evidence="9">The sequence shown here is derived from an EMBL/GenBank/DDBJ whole genome shotgun (WGS) entry which is preliminary data.</text>
</comment>
<dbReference type="PANTHER" id="PTHR43289:SF6">
    <property type="entry name" value="SERINE_THREONINE-PROTEIN KINASE NEKL-3"/>
    <property type="match status" value="1"/>
</dbReference>
<evidence type="ECO:0000256" key="5">
    <source>
        <dbReference type="ARBA" id="ARBA00023170"/>
    </source>
</evidence>
<evidence type="ECO:0000313" key="10">
    <source>
        <dbReference type="Proteomes" id="UP000295662"/>
    </source>
</evidence>
<keyword evidence="5" id="KW-0675">Receptor</keyword>
<evidence type="ECO:0000256" key="6">
    <source>
        <dbReference type="SAM" id="MobiDB-lite"/>
    </source>
</evidence>
<keyword evidence="7" id="KW-0812">Transmembrane</keyword>
<dbReference type="Gene3D" id="2.60.120.260">
    <property type="entry name" value="Galactose-binding domain-like"/>
    <property type="match status" value="1"/>
</dbReference>
<dbReference type="SUPFAM" id="SSF56112">
    <property type="entry name" value="Protein kinase-like (PK-like)"/>
    <property type="match status" value="1"/>
</dbReference>
<evidence type="ECO:0000256" key="3">
    <source>
        <dbReference type="ARBA" id="ARBA00022777"/>
    </source>
</evidence>
<dbReference type="InterPro" id="IPR008271">
    <property type="entry name" value="Ser/Thr_kinase_AS"/>
</dbReference>
<name>A0A4V3FG20_9BACT</name>
<reference evidence="9 10" key="1">
    <citation type="submission" date="2019-03" db="EMBL/GenBank/DDBJ databases">
        <title>Genomic Encyclopedia of Archaeal and Bacterial Type Strains, Phase II (KMG-II): from individual species to whole genera.</title>
        <authorList>
            <person name="Goeker M."/>
        </authorList>
    </citation>
    <scope>NUCLEOTIDE SEQUENCE [LARGE SCALE GENOMIC DNA]</scope>
    <source>
        <strain evidence="9 10">ATCC 25309</strain>
    </source>
</reference>
<dbReference type="PANTHER" id="PTHR43289">
    <property type="entry name" value="MITOGEN-ACTIVATED PROTEIN KINASE KINASE KINASE 20-RELATED"/>
    <property type="match status" value="1"/>
</dbReference>
<keyword evidence="10" id="KW-1185">Reference proteome</keyword>
<feature type="transmembrane region" description="Helical" evidence="7">
    <location>
        <begin position="406"/>
        <end position="427"/>
    </location>
</feature>
<dbReference type="SUPFAM" id="SSF49785">
    <property type="entry name" value="Galactose-binding domain-like"/>
    <property type="match status" value="1"/>
</dbReference>
<feature type="region of interest" description="Disordered" evidence="6">
    <location>
        <begin position="371"/>
        <end position="399"/>
    </location>
</feature>
<dbReference type="Gene3D" id="1.10.510.10">
    <property type="entry name" value="Transferase(Phosphotransferase) domain 1"/>
    <property type="match status" value="1"/>
</dbReference>
<dbReference type="RefSeq" id="WP_133793988.1">
    <property type="nucleotide sequence ID" value="NZ_SOCA01000002.1"/>
</dbReference>
<dbReference type="InterPro" id="IPR016024">
    <property type="entry name" value="ARM-type_fold"/>
</dbReference>
<sequence length="886" mass="97665">MNERYHIISTLASGGSGSIQQAWDRTENRDVAIKRLNHLNTAHQAALVREARTLYALRHPYIVTVYDYGSDDQGAYLVMELIKGESLDKRLSRGPLDLAAFKLLVTQTLEAVGAAHDAGLIHRDLKPENIMLPWNQHGHLEVKLIDFGLAQELPADGGLQDSMAGSIYFMAPEQFGSGYVDVRTDLYALGCVYYFALTGQLPFPGEEKAQVITSHLYPPRQPLGELRPDLSDALCLWVEQLIRVKPTDRPPSAAAALAAFRRLGTNLQVQAATSVTEAAVMVLEDEELPAVLPDDEPDEEPVLLTLDEEETSVLSVLADEPETSPEPPVTTVYGEEEESPMVDVSSEPETSSALEPKSFRTEEPALLPAAVSATHAEPAKPTSRAETARRPAQASMRPGTKRRSSLVMIFTAFGFVLLAQLAIVSYFKYAGREAREQRLLQLSESDQPEGSDVDIRMLLEFLQDPAHQDQAAKALTQIRGGSYIDDILSEHLEEIKNHRAAARLVQITGQRRSIAAVEPLLRMTNDPRTDVREAVWLALGRITPEEKLPQVLAQARKSSGSDLKMVEQSLIAAIRGALDPKVATQHVLRAYRQSTGQAENRTLFFNVLTHVGGDETLDIVTEAIADPSQKLRLAAITTLAQYPTHEPLAIITTRFLKEEDEACRIYLLLAARELVGNPGPSSQQTLFLQVQSLYSNTRDTEEKRYVAGIMSRVIAPGTAAFFEEFANEADDSLKAEARDLAEIFRNKLTQVLPVAPNGTAQLPAEKADYRSDSSIALEKDILINWTQEGDWASWLVEFPQSGPYEIAIYQSHTSDQLGTYEVLLAGQTLLTAAVKTGGASDFKGFVVGNVQVEQPGIYRLRVRAKTIPHEGELFRVQKMVVKALPK</sequence>
<proteinExistence type="predicted"/>
<feature type="domain" description="Protein kinase" evidence="8">
    <location>
        <begin position="5"/>
        <end position="261"/>
    </location>
</feature>
<protein>
    <submittedName>
        <fullName evidence="9">Serine/threonine protein kinase</fullName>
    </submittedName>
</protein>
<keyword evidence="9" id="KW-0723">Serine/threonine-protein kinase</keyword>
<evidence type="ECO:0000256" key="4">
    <source>
        <dbReference type="ARBA" id="ARBA00022840"/>
    </source>
</evidence>
<dbReference type="SMART" id="SM00220">
    <property type="entry name" value="S_TKc"/>
    <property type="match status" value="1"/>
</dbReference>
<dbReference type="Gene3D" id="3.30.200.20">
    <property type="entry name" value="Phosphorylase Kinase, domain 1"/>
    <property type="match status" value="1"/>
</dbReference>
<dbReference type="Pfam" id="PF00069">
    <property type="entry name" value="Pkinase"/>
    <property type="match status" value="1"/>
</dbReference>
<evidence type="ECO:0000256" key="2">
    <source>
        <dbReference type="ARBA" id="ARBA00022741"/>
    </source>
</evidence>
<feature type="region of interest" description="Disordered" evidence="6">
    <location>
        <begin position="315"/>
        <end position="358"/>
    </location>
</feature>
<keyword evidence="7" id="KW-0472">Membrane</keyword>
<dbReference type="PROSITE" id="PS50011">
    <property type="entry name" value="PROTEIN_KINASE_DOM"/>
    <property type="match status" value="1"/>
</dbReference>
<evidence type="ECO:0000259" key="8">
    <source>
        <dbReference type="PROSITE" id="PS50011"/>
    </source>
</evidence>
<dbReference type="EMBL" id="SOCA01000002">
    <property type="protein sequence ID" value="TDU72873.1"/>
    <property type="molecule type" value="Genomic_DNA"/>
</dbReference>
<gene>
    <name evidence="9" type="ORF">EI77_01339</name>
</gene>
<dbReference type="InterPro" id="IPR011989">
    <property type="entry name" value="ARM-like"/>
</dbReference>
<dbReference type="GO" id="GO:0004674">
    <property type="term" value="F:protein serine/threonine kinase activity"/>
    <property type="evidence" value="ECO:0007669"/>
    <property type="project" value="UniProtKB-KW"/>
</dbReference>